<evidence type="ECO:0000313" key="2">
    <source>
        <dbReference type="Proteomes" id="UP000790377"/>
    </source>
</evidence>
<sequence length="379" mass="42924">MSVPPCLHSRPYVFDPRPNFPFFLTANRYWVGSDIDEDANALTLVFAHAIGFHKEHWEPTIADLFNHFQTQAQEHDGHRKVKIREMWSIDAPNHGDAAILNEKTLRWGYEQAFFWEDYGRGIHAFLTGLGTGVDVDFTKHNLVGIGHSMGTISIMLSTTYQPPLTYSSIHLIEPLILGQQWSAFGKLIQEAAMNRRDIWPSIEDAYRVMKGRPSWKNWDERILRIYVTHGLRPLPILEYPNSLDGVTLKCVKQQESATFSDYKSRVLAYNLLPHLAKCIPIHFVYGAIDDYASAEAKYDVLHNGSGGIENLARVVRIPGAGHLASFFIQNFGDALTELSVWIKQVLQTHPTAVAEVIWEGLKSEFHADRSGARSQTAKL</sequence>
<reference evidence="1" key="1">
    <citation type="journal article" date="2021" name="New Phytol.">
        <title>Evolutionary innovations through gain and loss of genes in the ectomycorrhizal Boletales.</title>
        <authorList>
            <person name="Wu G."/>
            <person name="Miyauchi S."/>
            <person name="Morin E."/>
            <person name="Kuo A."/>
            <person name="Drula E."/>
            <person name="Varga T."/>
            <person name="Kohler A."/>
            <person name="Feng B."/>
            <person name="Cao Y."/>
            <person name="Lipzen A."/>
            <person name="Daum C."/>
            <person name="Hundley H."/>
            <person name="Pangilinan J."/>
            <person name="Johnson J."/>
            <person name="Barry K."/>
            <person name="LaButti K."/>
            <person name="Ng V."/>
            <person name="Ahrendt S."/>
            <person name="Min B."/>
            <person name="Choi I.G."/>
            <person name="Park H."/>
            <person name="Plett J.M."/>
            <person name="Magnuson J."/>
            <person name="Spatafora J.W."/>
            <person name="Nagy L.G."/>
            <person name="Henrissat B."/>
            <person name="Grigoriev I.V."/>
            <person name="Yang Z.L."/>
            <person name="Xu J."/>
            <person name="Martin F.M."/>
        </authorList>
    </citation>
    <scope>NUCLEOTIDE SEQUENCE</scope>
    <source>
        <strain evidence="1">ATCC 28755</strain>
    </source>
</reference>
<evidence type="ECO:0000313" key="1">
    <source>
        <dbReference type="EMBL" id="KAH7904779.1"/>
    </source>
</evidence>
<keyword evidence="2" id="KW-1185">Reference proteome</keyword>
<gene>
    <name evidence="1" type="ORF">BJ138DRAFT_1018635</name>
</gene>
<dbReference type="Proteomes" id="UP000790377">
    <property type="component" value="Unassembled WGS sequence"/>
</dbReference>
<proteinExistence type="predicted"/>
<organism evidence="1 2">
    <name type="scientific">Hygrophoropsis aurantiaca</name>
    <dbReference type="NCBI Taxonomy" id="72124"/>
    <lineage>
        <taxon>Eukaryota</taxon>
        <taxon>Fungi</taxon>
        <taxon>Dikarya</taxon>
        <taxon>Basidiomycota</taxon>
        <taxon>Agaricomycotina</taxon>
        <taxon>Agaricomycetes</taxon>
        <taxon>Agaricomycetidae</taxon>
        <taxon>Boletales</taxon>
        <taxon>Coniophorineae</taxon>
        <taxon>Hygrophoropsidaceae</taxon>
        <taxon>Hygrophoropsis</taxon>
    </lineage>
</organism>
<dbReference type="EMBL" id="MU268364">
    <property type="protein sequence ID" value="KAH7904779.1"/>
    <property type="molecule type" value="Genomic_DNA"/>
</dbReference>
<name>A0ACB7ZUE0_9AGAM</name>
<protein>
    <submittedName>
        <fullName evidence="1">Alpha/beta hydrolase family-domain-containing protein</fullName>
    </submittedName>
</protein>
<keyword evidence="1" id="KW-0378">Hydrolase</keyword>
<comment type="caution">
    <text evidence="1">The sequence shown here is derived from an EMBL/GenBank/DDBJ whole genome shotgun (WGS) entry which is preliminary data.</text>
</comment>
<accession>A0ACB7ZUE0</accession>